<reference evidence="9" key="1">
    <citation type="journal article" date="2023" name="G3 (Bethesda)">
        <title>Whole genome assemblies of Zophobas morio and Tenebrio molitor.</title>
        <authorList>
            <person name="Kaur S."/>
            <person name="Stinson S.A."/>
            <person name="diCenzo G.C."/>
        </authorList>
    </citation>
    <scope>NUCLEOTIDE SEQUENCE</scope>
    <source>
        <strain evidence="9">QUZm001</strain>
    </source>
</reference>
<dbReference type="Proteomes" id="UP001168821">
    <property type="component" value="Unassembled WGS sequence"/>
</dbReference>
<dbReference type="Pfam" id="PF01130">
    <property type="entry name" value="CD36"/>
    <property type="match status" value="1"/>
</dbReference>
<keyword evidence="6 8" id="KW-0472">Membrane</keyword>
<dbReference type="PRINTS" id="PR01609">
    <property type="entry name" value="CD36FAMILY"/>
</dbReference>
<sequence length="529" mass="59643">MEVKYKINSRLLILLMLGTIMTCSAFLMFVYHPLQLIIKKVATLAPGTIFTKLWSAPPYSVYIDTFIFNVTNSEEFLAGKEKLKVVQVGPYVYQEILLNNNATFNEDGTMTFQPRRYLKFQREMSVGDPKEDRIISPNIPLLGITASLENDFFANLAVSGISKALNTQSFLNLSVAEYLWGYDDQLVTLAHKAIPSWINFERFGILDRLMALDNASNIVTLNLHPDKVSASPILTEAERLAVYHIHRWNGSPGLKHWGYIDSDEPVATNSRCNMVEGAFDGTVFPPNVGENTTLKMYRRAFCRPVPFNYKEPIQTKTGHSGLIFEVDPLFLATPKENPENSCYCVKGKCPLKGLGSLSPCYYDIPIMISQPHFYNAHPVLLQQIEGMQPNKEDHDSYFVLQPQLGVPIEASLKIQINLDIGQTRYNAKTEPFNGLVLPLFWLQMRLGDIPHEINLLITILFQVLPVVQQILIYLLGLCGLGLMSASALLALFVSRDETNGRLSFRGDYSPIPIIPINSPYFKPDVRILK</sequence>
<keyword evidence="3" id="KW-1003">Cell membrane</keyword>
<dbReference type="EMBL" id="JALNTZ010000002">
    <property type="protein sequence ID" value="KAJ3660087.1"/>
    <property type="molecule type" value="Genomic_DNA"/>
</dbReference>
<evidence type="ECO:0000256" key="8">
    <source>
        <dbReference type="SAM" id="Phobius"/>
    </source>
</evidence>
<dbReference type="PANTHER" id="PTHR11923">
    <property type="entry name" value="SCAVENGER RECEPTOR CLASS B TYPE-1 SR-B1"/>
    <property type="match status" value="1"/>
</dbReference>
<dbReference type="GO" id="GO:0005886">
    <property type="term" value="C:plasma membrane"/>
    <property type="evidence" value="ECO:0007669"/>
    <property type="project" value="UniProtKB-SubCell"/>
</dbReference>
<evidence type="ECO:0000256" key="3">
    <source>
        <dbReference type="ARBA" id="ARBA00022475"/>
    </source>
</evidence>
<dbReference type="AlphaFoldDB" id="A0AA38IUI4"/>
<evidence type="ECO:0000256" key="6">
    <source>
        <dbReference type="ARBA" id="ARBA00023136"/>
    </source>
</evidence>
<dbReference type="InterPro" id="IPR002159">
    <property type="entry name" value="CD36_fam"/>
</dbReference>
<proteinExistence type="inferred from homology"/>
<evidence type="ECO:0000256" key="7">
    <source>
        <dbReference type="ARBA" id="ARBA00023180"/>
    </source>
</evidence>
<gene>
    <name evidence="9" type="ORF">Zmor_004557</name>
</gene>
<evidence type="ECO:0000256" key="4">
    <source>
        <dbReference type="ARBA" id="ARBA00022692"/>
    </source>
</evidence>
<name>A0AA38IUI4_9CUCU</name>
<dbReference type="GO" id="GO:0005044">
    <property type="term" value="F:scavenger receptor activity"/>
    <property type="evidence" value="ECO:0007669"/>
    <property type="project" value="TreeGrafter"/>
</dbReference>
<feature type="transmembrane region" description="Helical" evidence="8">
    <location>
        <begin position="470"/>
        <end position="493"/>
    </location>
</feature>
<feature type="transmembrane region" description="Helical" evidence="8">
    <location>
        <begin position="12"/>
        <end position="31"/>
    </location>
</feature>
<keyword evidence="7" id="KW-0325">Glycoprotein</keyword>
<comment type="similarity">
    <text evidence="2">Belongs to the CD36 family.</text>
</comment>
<protein>
    <recommendedName>
        <fullName evidence="11">Scavenger receptor class B member 1</fullName>
    </recommendedName>
</protein>
<evidence type="ECO:0000313" key="9">
    <source>
        <dbReference type="EMBL" id="KAJ3660087.1"/>
    </source>
</evidence>
<keyword evidence="4 8" id="KW-0812">Transmembrane</keyword>
<keyword evidence="5 8" id="KW-1133">Transmembrane helix</keyword>
<evidence type="ECO:0000256" key="2">
    <source>
        <dbReference type="ARBA" id="ARBA00010532"/>
    </source>
</evidence>
<evidence type="ECO:0008006" key="11">
    <source>
        <dbReference type="Google" id="ProtNLM"/>
    </source>
</evidence>
<evidence type="ECO:0000256" key="1">
    <source>
        <dbReference type="ARBA" id="ARBA00004236"/>
    </source>
</evidence>
<comment type="subcellular location">
    <subcellularLocation>
        <location evidence="1">Cell membrane</location>
    </subcellularLocation>
</comment>
<dbReference type="GO" id="GO:0005737">
    <property type="term" value="C:cytoplasm"/>
    <property type="evidence" value="ECO:0007669"/>
    <property type="project" value="TreeGrafter"/>
</dbReference>
<dbReference type="PANTHER" id="PTHR11923:SF104">
    <property type="entry name" value="FI07620P"/>
    <property type="match status" value="1"/>
</dbReference>
<evidence type="ECO:0000256" key="5">
    <source>
        <dbReference type="ARBA" id="ARBA00022989"/>
    </source>
</evidence>
<evidence type="ECO:0000313" key="10">
    <source>
        <dbReference type="Proteomes" id="UP001168821"/>
    </source>
</evidence>
<comment type="caution">
    <text evidence="9">The sequence shown here is derived from an EMBL/GenBank/DDBJ whole genome shotgun (WGS) entry which is preliminary data.</text>
</comment>
<organism evidence="9 10">
    <name type="scientific">Zophobas morio</name>
    <dbReference type="NCBI Taxonomy" id="2755281"/>
    <lineage>
        <taxon>Eukaryota</taxon>
        <taxon>Metazoa</taxon>
        <taxon>Ecdysozoa</taxon>
        <taxon>Arthropoda</taxon>
        <taxon>Hexapoda</taxon>
        <taxon>Insecta</taxon>
        <taxon>Pterygota</taxon>
        <taxon>Neoptera</taxon>
        <taxon>Endopterygota</taxon>
        <taxon>Coleoptera</taxon>
        <taxon>Polyphaga</taxon>
        <taxon>Cucujiformia</taxon>
        <taxon>Tenebrionidae</taxon>
        <taxon>Zophobas</taxon>
    </lineage>
</organism>
<accession>A0AA38IUI4</accession>
<keyword evidence="10" id="KW-1185">Reference proteome</keyword>